<sequence length="112" mass="11866">MAALEEHGERVEDGIALVMEGDQARSVFQSATGIDPMALAQEAMGVDGTVTADCADATCPVDGGHEPRLIFSFAEAQNEEVGGLYAEGDVIHAYVACECGERYSDKWVAGKR</sequence>
<dbReference type="EMBL" id="JBHSZI010000001">
    <property type="protein sequence ID" value="MFC7058091.1"/>
    <property type="molecule type" value="Genomic_DNA"/>
</dbReference>
<protein>
    <submittedName>
        <fullName evidence="1">DUF5807 family protein</fullName>
    </submittedName>
</protein>
<dbReference type="Pfam" id="PF19123">
    <property type="entry name" value="DUF5807"/>
    <property type="match status" value="1"/>
</dbReference>
<dbReference type="AlphaFoldDB" id="A0ABD5W1K9"/>
<gene>
    <name evidence="1" type="ORF">ACFQQG_07790</name>
</gene>
<comment type="caution">
    <text evidence="1">The sequence shown here is derived from an EMBL/GenBank/DDBJ whole genome shotgun (WGS) entry which is preliminary data.</text>
</comment>
<dbReference type="Proteomes" id="UP001596445">
    <property type="component" value="Unassembled WGS sequence"/>
</dbReference>
<evidence type="ECO:0000313" key="1">
    <source>
        <dbReference type="EMBL" id="MFC7058091.1"/>
    </source>
</evidence>
<accession>A0ABD5W1K9</accession>
<reference evidence="1 2" key="1">
    <citation type="journal article" date="2019" name="Int. J. Syst. Evol. Microbiol.">
        <title>The Global Catalogue of Microorganisms (GCM) 10K type strain sequencing project: providing services to taxonomists for standard genome sequencing and annotation.</title>
        <authorList>
            <consortium name="The Broad Institute Genomics Platform"/>
            <consortium name="The Broad Institute Genome Sequencing Center for Infectious Disease"/>
            <person name="Wu L."/>
            <person name="Ma J."/>
        </authorList>
    </citation>
    <scope>NUCLEOTIDE SEQUENCE [LARGE SCALE GENOMIC DNA]</scope>
    <source>
        <strain evidence="1 2">JCM 30072</strain>
    </source>
</reference>
<organism evidence="1 2">
    <name type="scientific">Halovenus salina</name>
    <dbReference type="NCBI Taxonomy" id="1510225"/>
    <lineage>
        <taxon>Archaea</taxon>
        <taxon>Methanobacteriati</taxon>
        <taxon>Methanobacteriota</taxon>
        <taxon>Stenosarchaea group</taxon>
        <taxon>Halobacteria</taxon>
        <taxon>Halobacteriales</taxon>
        <taxon>Haloarculaceae</taxon>
        <taxon>Halovenus</taxon>
    </lineage>
</organism>
<dbReference type="InterPro" id="IPR043830">
    <property type="entry name" value="DUF5807"/>
</dbReference>
<keyword evidence="2" id="KW-1185">Reference proteome</keyword>
<proteinExistence type="predicted"/>
<name>A0ABD5W1K9_9EURY</name>
<dbReference type="RefSeq" id="WP_382184917.1">
    <property type="nucleotide sequence ID" value="NZ_JBHSZI010000001.1"/>
</dbReference>
<evidence type="ECO:0000313" key="2">
    <source>
        <dbReference type="Proteomes" id="UP001596445"/>
    </source>
</evidence>